<sequence>MGRQRRGSVEAHIVIKLPVYEGVFDRKIALRFYVLSSSDQSTAYNLGAPGIAFGCLGLYHAPFKDLLHFHFDTLRPPFCRGKAASKEAHGLSFSLAKNVCSRRKHALSTCMLVDLSSPLAIAAHSMQGLSGIFKISPIQIDALTGMLLYVLGKITADRINQEKTNKKEIRRWGTVGGIDGCLAHVWYIITDHLASICIFQQKIWIVLVQVFLTELLYTPLFVSIFLLVSARFDGKSLQESLGKVRTGLVPMWRMSTKTWIPINIFIFSLIPVERRVLVSMFLNYGFVVTLALWDTGWFTKAWNWWKKNQDQFITSYALSEDPPATSRTETEGGASGDISRYHSNKPFTPGDRSMMVTKSMVASENAELMRNLP</sequence>
<keyword evidence="3 7" id="KW-0812">Transmembrane</keyword>
<proteinExistence type="inferred from homology"/>
<feature type="transmembrane region" description="Helical" evidence="7">
    <location>
        <begin position="132"/>
        <end position="151"/>
    </location>
</feature>
<keyword evidence="10" id="KW-1185">Reference proteome</keyword>
<dbReference type="PaxDb" id="55529-EKX42037"/>
<protein>
    <submittedName>
        <fullName evidence="8 9">Uncharacterized protein</fullName>
    </submittedName>
</protein>
<dbReference type="InterPro" id="IPR007248">
    <property type="entry name" value="Mpv17_PMP22"/>
</dbReference>
<feature type="transmembrane region" description="Helical" evidence="7">
    <location>
        <begin position="172"/>
        <end position="189"/>
    </location>
</feature>
<evidence type="ECO:0000256" key="1">
    <source>
        <dbReference type="ARBA" id="ARBA00004141"/>
    </source>
</evidence>
<dbReference type="HOGENOM" id="CLU_742823_0_0_1"/>
<reference evidence="8 10" key="1">
    <citation type="journal article" date="2012" name="Nature">
        <title>Algal genomes reveal evolutionary mosaicism and the fate of nucleomorphs.</title>
        <authorList>
            <consortium name="DOE Joint Genome Institute"/>
            <person name="Curtis B.A."/>
            <person name="Tanifuji G."/>
            <person name="Burki F."/>
            <person name="Gruber A."/>
            <person name="Irimia M."/>
            <person name="Maruyama S."/>
            <person name="Arias M.C."/>
            <person name="Ball S.G."/>
            <person name="Gile G.H."/>
            <person name="Hirakawa Y."/>
            <person name="Hopkins J.F."/>
            <person name="Kuo A."/>
            <person name="Rensing S.A."/>
            <person name="Schmutz J."/>
            <person name="Symeonidi A."/>
            <person name="Elias M."/>
            <person name="Eveleigh R.J."/>
            <person name="Herman E.K."/>
            <person name="Klute M.J."/>
            <person name="Nakayama T."/>
            <person name="Obornik M."/>
            <person name="Reyes-Prieto A."/>
            <person name="Armbrust E.V."/>
            <person name="Aves S.J."/>
            <person name="Beiko R.G."/>
            <person name="Coutinho P."/>
            <person name="Dacks J.B."/>
            <person name="Durnford D.G."/>
            <person name="Fast N.M."/>
            <person name="Green B.R."/>
            <person name="Grisdale C.J."/>
            <person name="Hempel F."/>
            <person name="Henrissat B."/>
            <person name="Hoppner M.P."/>
            <person name="Ishida K."/>
            <person name="Kim E."/>
            <person name="Koreny L."/>
            <person name="Kroth P.G."/>
            <person name="Liu Y."/>
            <person name="Malik S.B."/>
            <person name="Maier U.G."/>
            <person name="McRose D."/>
            <person name="Mock T."/>
            <person name="Neilson J.A."/>
            <person name="Onodera N.T."/>
            <person name="Poole A.M."/>
            <person name="Pritham E.J."/>
            <person name="Richards T.A."/>
            <person name="Rocap G."/>
            <person name="Roy S.W."/>
            <person name="Sarai C."/>
            <person name="Schaack S."/>
            <person name="Shirato S."/>
            <person name="Slamovits C.H."/>
            <person name="Spencer D.F."/>
            <person name="Suzuki S."/>
            <person name="Worden A.Z."/>
            <person name="Zauner S."/>
            <person name="Barry K."/>
            <person name="Bell C."/>
            <person name="Bharti A.K."/>
            <person name="Crow J.A."/>
            <person name="Grimwood J."/>
            <person name="Kramer R."/>
            <person name="Lindquist E."/>
            <person name="Lucas S."/>
            <person name="Salamov A."/>
            <person name="McFadden G.I."/>
            <person name="Lane C.E."/>
            <person name="Keeling P.J."/>
            <person name="Gray M.W."/>
            <person name="Grigoriev I.V."/>
            <person name="Archibald J.M."/>
        </authorList>
    </citation>
    <scope>NUCLEOTIDE SEQUENCE</scope>
    <source>
        <strain evidence="8 10">CCMP2712</strain>
    </source>
</reference>
<evidence type="ECO:0000256" key="5">
    <source>
        <dbReference type="ARBA" id="ARBA00023136"/>
    </source>
</evidence>
<dbReference type="GO" id="GO:0016020">
    <property type="term" value="C:membrane"/>
    <property type="evidence" value="ECO:0007669"/>
    <property type="project" value="UniProtKB-SubCell"/>
</dbReference>
<gene>
    <name evidence="8" type="ORF">GUITHDRAFT_164220</name>
</gene>
<accession>L1J135</accession>
<feature type="transmembrane region" description="Helical" evidence="7">
    <location>
        <begin position="204"/>
        <end position="230"/>
    </location>
</feature>
<dbReference type="OrthoDB" id="10267969at2759"/>
<comment type="subcellular location">
    <subcellularLocation>
        <location evidence="1">Membrane</location>
        <topology evidence="1">Multi-pass membrane protein</topology>
    </subcellularLocation>
</comment>
<evidence type="ECO:0000256" key="6">
    <source>
        <dbReference type="SAM" id="MobiDB-lite"/>
    </source>
</evidence>
<dbReference type="GO" id="GO:0005737">
    <property type="term" value="C:cytoplasm"/>
    <property type="evidence" value="ECO:0007669"/>
    <property type="project" value="TreeGrafter"/>
</dbReference>
<dbReference type="AlphaFoldDB" id="L1J135"/>
<feature type="region of interest" description="Disordered" evidence="6">
    <location>
        <begin position="321"/>
        <end position="349"/>
    </location>
</feature>
<evidence type="ECO:0000256" key="7">
    <source>
        <dbReference type="SAM" id="Phobius"/>
    </source>
</evidence>
<dbReference type="PANTHER" id="PTHR11266">
    <property type="entry name" value="PEROXISOMAL MEMBRANE PROTEIN 2, PXMP2 MPV17"/>
    <property type="match status" value="1"/>
</dbReference>
<dbReference type="Pfam" id="PF04117">
    <property type="entry name" value="Mpv17_PMP22"/>
    <property type="match status" value="1"/>
</dbReference>
<dbReference type="STRING" id="905079.L1J135"/>
<evidence type="ECO:0000313" key="9">
    <source>
        <dbReference type="EnsemblProtists" id="EKX42037"/>
    </source>
</evidence>
<organism evidence="8">
    <name type="scientific">Guillardia theta (strain CCMP2712)</name>
    <name type="common">Cryptophyte</name>
    <dbReference type="NCBI Taxonomy" id="905079"/>
    <lineage>
        <taxon>Eukaryota</taxon>
        <taxon>Cryptophyceae</taxon>
        <taxon>Pyrenomonadales</taxon>
        <taxon>Geminigeraceae</taxon>
        <taxon>Guillardia</taxon>
    </lineage>
</organism>
<dbReference type="RefSeq" id="XP_005829017.1">
    <property type="nucleotide sequence ID" value="XM_005828960.1"/>
</dbReference>
<evidence type="ECO:0000313" key="10">
    <source>
        <dbReference type="Proteomes" id="UP000011087"/>
    </source>
</evidence>
<evidence type="ECO:0000313" key="8">
    <source>
        <dbReference type="EMBL" id="EKX42037.1"/>
    </source>
</evidence>
<evidence type="ECO:0000256" key="4">
    <source>
        <dbReference type="ARBA" id="ARBA00022989"/>
    </source>
</evidence>
<reference evidence="10" key="2">
    <citation type="submission" date="2012-11" db="EMBL/GenBank/DDBJ databases">
        <authorList>
            <person name="Kuo A."/>
            <person name="Curtis B.A."/>
            <person name="Tanifuji G."/>
            <person name="Burki F."/>
            <person name="Gruber A."/>
            <person name="Irimia M."/>
            <person name="Maruyama S."/>
            <person name="Arias M.C."/>
            <person name="Ball S.G."/>
            <person name="Gile G.H."/>
            <person name="Hirakawa Y."/>
            <person name="Hopkins J.F."/>
            <person name="Rensing S.A."/>
            <person name="Schmutz J."/>
            <person name="Symeonidi A."/>
            <person name="Elias M."/>
            <person name="Eveleigh R.J."/>
            <person name="Herman E.K."/>
            <person name="Klute M.J."/>
            <person name="Nakayama T."/>
            <person name="Obornik M."/>
            <person name="Reyes-Prieto A."/>
            <person name="Armbrust E.V."/>
            <person name="Aves S.J."/>
            <person name="Beiko R.G."/>
            <person name="Coutinho P."/>
            <person name="Dacks J.B."/>
            <person name="Durnford D.G."/>
            <person name="Fast N.M."/>
            <person name="Green B.R."/>
            <person name="Grisdale C."/>
            <person name="Hempe F."/>
            <person name="Henrissat B."/>
            <person name="Hoppner M.P."/>
            <person name="Ishida K.-I."/>
            <person name="Kim E."/>
            <person name="Koreny L."/>
            <person name="Kroth P.G."/>
            <person name="Liu Y."/>
            <person name="Malik S.-B."/>
            <person name="Maier U.G."/>
            <person name="McRose D."/>
            <person name="Mock T."/>
            <person name="Neilson J.A."/>
            <person name="Onodera N.T."/>
            <person name="Poole A.M."/>
            <person name="Pritham E.J."/>
            <person name="Richards T.A."/>
            <person name="Rocap G."/>
            <person name="Roy S.W."/>
            <person name="Sarai C."/>
            <person name="Schaack S."/>
            <person name="Shirato S."/>
            <person name="Slamovits C.H."/>
            <person name="Spencer D.F."/>
            <person name="Suzuki S."/>
            <person name="Worden A.Z."/>
            <person name="Zauner S."/>
            <person name="Barry K."/>
            <person name="Bell C."/>
            <person name="Bharti A.K."/>
            <person name="Crow J.A."/>
            <person name="Grimwood J."/>
            <person name="Kramer R."/>
            <person name="Lindquist E."/>
            <person name="Lucas S."/>
            <person name="Salamov A."/>
            <person name="McFadden G.I."/>
            <person name="Lane C.E."/>
            <person name="Keeling P.J."/>
            <person name="Gray M.W."/>
            <person name="Grigoriev I.V."/>
            <person name="Archibald J.M."/>
        </authorList>
    </citation>
    <scope>NUCLEOTIDE SEQUENCE</scope>
    <source>
        <strain evidence="10">CCMP2712</strain>
    </source>
</reference>
<dbReference type="Proteomes" id="UP000011087">
    <property type="component" value="Unassembled WGS sequence"/>
</dbReference>
<dbReference type="EnsemblProtists" id="EKX42037">
    <property type="protein sequence ID" value="EKX42037"/>
    <property type="gene ID" value="GUITHDRAFT_164220"/>
</dbReference>
<dbReference type="GeneID" id="17298710"/>
<evidence type="ECO:0000256" key="3">
    <source>
        <dbReference type="ARBA" id="ARBA00022692"/>
    </source>
</evidence>
<keyword evidence="5 7" id="KW-0472">Membrane</keyword>
<evidence type="ECO:0000256" key="2">
    <source>
        <dbReference type="ARBA" id="ARBA00006824"/>
    </source>
</evidence>
<name>L1J135_GUITC</name>
<reference evidence="9" key="3">
    <citation type="submission" date="2016-03" db="UniProtKB">
        <authorList>
            <consortium name="EnsemblProtists"/>
        </authorList>
    </citation>
    <scope>IDENTIFICATION</scope>
</reference>
<feature type="transmembrane region" description="Helical" evidence="7">
    <location>
        <begin position="276"/>
        <end position="298"/>
    </location>
</feature>
<dbReference type="EMBL" id="JH993019">
    <property type="protein sequence ID" value="EKX42037.1"/>
    <property type="molecule type" value="Genomic_DNA"/>
</dbReference>
<dbReference type="KEGG" id="gtt:GUITHDRAFT_164220"/>
<keyword evidence="4 7" id="KW-1133">Transmembrane helix</keyword>
<comment type="similarity">
    <text evidence="2">Belongs to the peroxisomal membrane protein PXMP2/4 family.</text>
</comment>